<accession>A0AAV6UBR7</accession>
<dbReference type="AlphaFoldDB" id="A0AAV6UBR7"/>
<keyword evidence="3" id="KW-1185">Reference proteome</keyword>
<feature type="region of interest" description="Disordered" evidence="1">
    <location>
        <begin position="1"/>
        <end position="44"/>
    </location>
</feature>
<comment type="caution">
    <text evidence="2">The sequence shown here is derived from an EMBL/GenBank/DDBJ whole genome shotgun (WGS) entry which is preliminary data.</text>
</comment>
<name>A0AAV6UBR7_9ARAC</name>
<dbReference type="EMBL" id="JAFNEN010000554">
    <property type="protein sequence ID" value="KAG8180706.1"/>
    <property type="molecule type" value="Genomic_DNA"/>
</dbReference>
<reference evidence="2 3" key="1">
    <citation type="journal article" date="2022" name="Nat. Ecol. Evol.">
        <title>A masculinizing supergene underlies an exaggerated male reproductive morph in a spider.</title>
        <authorList>
            <person name="Hendrickx F."/>
            <person name="De Corte Z."/>
            <person name="Sonet G."/>
            <person name="Van Belleghem S.M."/>
            <person name="Kostlbacher S."/>
            <person name="Vangestel C."/>
        </authorList>
    </citation>
    <scope>NUCLEOTIDE SEQUENCE [LARGE SCALE GENOMIC DNA]</scope>
    <source>
        <strain evidence="2">W744_W776</strain>
    </source>
</reference>
<sequence>MQAEVEEKKMGRSSRTRLLPAASDQRPFSEDPRRSNNIPILPASKNYTSQFTEMESDVSEGFGEWKRQTGIFETAKHKGKISPIK</sequence>
<proteinExistence type="predicted"/>
<evidence type="ECO:0000313" key="2">
    <source>
        <dbReference type="EMBL" id="KAG8180706.1"/>
    </source>
</evidence>
<gene>
    <name evidence="2" type="ORF">JTE90_005803</name>
</gene>
<evidence type="ECO:0000256" key="1">
    <source>
        <dbReference type="SAM" id="MobiDB-lite"/>
    </source>
</evidence>
<dbReference type="Proteomes" id="UP000827092">
    <property type="component" value="Unassembled WGS sequence"/>
</dbReference>
<evidence type="ECO:0000313" key="3">
    <source>
        <dbReference type="Proteomes" id="UP000827092"/>
    </source>
</evidence>
<organism evidence="2 3">
    <name type="scientific">Oedothorax gibbosus</name>
    <dbReference type="NCBI Taxonomy" id="931172"/>
    <lineage>
        <taxon>Eukaryota</taxon>
        <taxon>Metazoa</taxon>
        <taxon>Ecdysozoa</taxon>
        <taxon>Arthropoda</taxon>
        <taxon>Chelicerata</taxon>
        <taxon>Arachnida</taxon>
        <taxon>Araneae</taxon>
        <taxon>Araneomorphae</taxon>
        <taxon>Entelegynae</taxon>
        <taxon>Araneoidea</taxon>
        <taxon>Linyphiidae</taxon>
        <taxon>Erigoninae</taxon>
        <taxon>Oedothorax</taxon>
    </lineage>
</organism>
<feature type="compositionally biased region" description="Basic and acidic residues" evidence="1">
    <location>
        <begin position="1"/>
        <end position="10"/>
    </location>
</feature>
<protein>
    <submittedName>
        <fullName evidence="2">Uncharacterized protein</fullName>
    </submittedName>
</protein>